<keyword evidence="6" id="KW-0131">Cell cycle</keyword>
<dbReference type="Pfam" id="PF05103">
    <property type="entry name" value="DivIVA"/>
    <property type="match status" value="1"/>
</dbReference>
<evidence type="ECO:0000256" key="2">
    <source>
        <dbReference type="ARBA" id="ARBA00009008"/>
    </source>
</evidence>
<dbReference type="PANTHER" id="PTHR35794:SF2">
    <property type="entry name" value="CELL DIVISION PROTEIN DIVIVA"/>
    <property type="match status" value="1"/>
</dbReference>
<accession>A0A6J7EJM5</accession>
<dbReference type="GO" id="GO:0051301">
    <property type="term" value="P:cell division"/>
    <property type="evidence" value="ECO:0007669"/>
    <property type="project" value="UniProtKB-KW"/>
</dbReference>
<dbReference type="InterPro" id="IPR019933">
    <property type="entry name" value="DivIVA_domain"/>
</dbReference>
<organism evidence="8">
    <name type="scientific">freshwater metagenome</name>
    <dbReference type="NCBI Taxonomy" id="449393"/>
    <lineage>
        <taxon>unclassified sequences</taxon>
        <taxon>metagenomes</taxon>
        <taxon>ecological metagenomes</taxon>
    </lineage>
</organism>
<evidence type="ECO:0000256" key="5">
    <source>
        <dbReference type="ARBA" id="ARBA00023054"/>
    </source>
</evidence>
<reference evidence="8" key="1">
    <citation type="submission" date="2020-05" db="EMBL/GenBank/DDBJ databases">
        <authorList>
            <person name="Chiriac C."/>
            <person name="Salcher M."/>
            <person name="Ghai R."/>
            <person name="Kavagutti S V."/>
        </authorList>
    </citation>
    <scope>NUCLEOTIDE SEQUENCE</scope>
</reference>
<evidence type="ECO:0000313" key="8">
    <source>
        <dbReference type="EMBL" id="CAB4880409.1"/>
    </source>
</evidence>
<gene>
    <name evidence="8" type="ORF">UFOPK3402_01258</name>
</gene>
<comment type="subcellular location">
    <subcellularLocation>
        <location evidence="1">Cytoplasm</location>
    </subcellularLocation>
</comment>
<dbReference type="NCBIfam" id="TIGR03544">
    <property type="entry name" value="DivI1A_domain"/>
    <property type="match status" value="1"/>
</dbReference>
<comment type="similarity">
    <text evidence="2">Belongs to the DivIVA family.</text>
</comment>
<evidence type="ECO:0000256" key="4">
    <source>
        <dbReference type="ARBA" id="ARBA00022618"/>
    </source>
</evidence>
<keyword evidence="5" id="KW-0175">Coiled coil</keyword>
<protein>
    <submittedName>
        <fullName evidence="8">Unannotated protein</fullName>
    </submittedName>
</protein>
<dbReference type="PANTHER" id="PTHR35794">
    <property type="entry name" value="CELL DIVISION PROTEIN DIVIVA"/>
    <property type="match status" value="1"/>
</dbReference>
<name>A0A6J7EJM5_9ZZZZ</name>
<evidence type="ECO:0000256" key="1">
    <source>
        <dbReference type="ARBA" id="ARBA00004496"/>
    </source>
</evidence>
<proteinExistence type="inferred from homology"/>
<dbReference type="Gene3D" id="6.10.250.660">
    <property type="match status" value="1"/>
</dbReference>
<dbReference type="AlphaFoldDB" id="A0A6J7EJM5"/>
<sequence>MTLSPADVRAASFRASRLRPGYDMDEVDEFLDLVQETIERLEGDVGRFREAETVLLTRCDELQERLASIERQPAPIREAMRAQGQARSQEDVRPRDEVRPQEPIRLPQQPVQRSGEVEVGLRARCAELQARIDGLERQVAFSGDSAAVIAIAQATADELVRAATQYAAAIRASAGSAVAP</sequence>
<keyword evidence="3" id="KW-0963">Cytoplasm</keyword>
<evidence type="ECO:0000256" key="7">
    <source>
        <dbReference type="SAM" id="MobiDB-lite"/>
    </source>
</evidence>
<feature type="compositionally biased region" description="Basic and acidic residues" evidence="7">
    <location>
        <begin position="88"/>
        <end position="102"/>
    </location>
</feature>
<evidence type="ECO:0000256" key="6">
    <source>
        <dbReference type="ARBA" id="ARBA00023306"/>
    </source>
</evidence>
<evidence type="ECO:0000256" key="3">
    <source>
        <dbReference type="ARBA" id="ARBA00022490"/>
    </source>
</evidence>
<dbReference type="GO" id="GO:0005737">
    <property type="term" value="C:cytoplasm"/>
    <property type="evidence" value="ECO:0007669"/>
    <property type="project" value="UniProtKB-SubCell"/>
</dbReference>
<dbReference type="EMBL" id="CAFBLS010000156">
    <property type="protein sequence ID" value="CAB4880409.1"/>
    <property type="molecule type" value="Genomic_DNA"/>
</dbReference>
<keyword evidence="4" id="KW-0132">Cell division</keyword>
<feature type="region of interest" description="Disordered" evidence="7">
    <location>
        <begin position="75"/>
        <end position="112"/>
    </location>
</feature>
<dbReference type="InterPro" id="IPR007793">
    <property type="entry name" value="DivIVA_fam"/>
</dbReference>